<sequence>MREGLVDERLLGRGHDIGAAATVDEFTATLHDDGRSLHGEDSLIEPLRNQRERGRTLTTTQEHRTAHPAPDLQACSALVRRCARHARDELDRAREILRPAQPLITELTTRPHRDLTGNPHLRRTHKPPNHLDGSHQLKHLIIARTRKTRPDPTHNTTKIVSDLPESSSCGHTEILSD</sequence>
<dbReference type="EMBL" id="BAAAQY010000007">
    <property type="protein sequence ID" value="GAA2239019.1"/>
    <property type="molecule type" value="Genomic_DNA"/>
</dbReference>
<dbReference type="Proteomes" id="UP001500929">
    <property type="component" value="Unassembled WGS sequence"/>
</dbReference>
<feature type="compositionally biased region" description="Polar residues" evidence="1">
    <location>
        <begin position="153"/>
        <end position="170"/>
    </location>
</feature>
<evidence type="ECO:0000313" key="2">
    <source>
        <dbReference type="EMBL" id="GAA2239019.1"/>
    </source>
</evidence>
<protein>
    <recommendedName>
        <fullName evidence="4">Transposase</fullName>
    </recommendedName>
</protein>
<comment type="caution">
    <text evidence="2">The sequence shown here is derived from an EMBL/GenBank/DDBJ whole genome shotgun (WGS) entry which is preliminary data.</text>
</comment>
<proteinExistence type="predicted"/>
<evidence type="ECO:0000256" key="1">
    <source>
        <dbReference type="SAM" id="MobiDB-lite"/>
    </source>
</evidence>
<gene>
    <name evidence="2" type="ORF">GCM10009851_25290</name>
</gene>
<reference evidence="2 3" key="1">
    <citation type="journal article" date="2019" name="Int. J. Syst. Evol. Microbiol.">
        <title>The Global Catalogue of Microorganisms (GCM) 10K type strain sequencing project: providing services to taxonomists for standard genome sequencing and annotation.</title>
        <authorList>
            <consortium name="The Broad Institute Genomics Platform"/>
            <consortium name="The Broad Institute Genome Sequencing Center for Infectious Disease"/>
            <person name="Wu L."/>
            <person name="Ma J."/>
        </authorList>
    </citation>
    <scope>NUCLEOTIDE SEQUENCE [LARGE SCALE GENOMIC DNA]</scope>
    <source>
        <strain evidence="2 3">JCM 16117</strain>
    </source>
</reference>
<organism evidence="2 3">
    <name type="scientific">Herbiconiux moechotypicola</name>
    <dbReference type="NCBI Taxonomy" id="637393"/>
    <lineage>
        <taxon>Bacteria</taxon>
        <taxon>Bacillati</taxon>
        <taxon>Actinomycetota</taxon>
        <taxon>Actinomycetes</taxon>
        <taxon>Micrococcales</taxon>
        <taxon>Microbacteriaceae</taxon>
        <taxon>Herbiconiux</taxon>
    </lineage>
</organism>
<feature type="region of interest" description="Disordered" evidence="1">
    <location>
        <begin position="111"/>
        <end position="177"/>
    </location>
</feature>
<evidence type="ECO:0000313" key="3">
    <source>
        <dbReference type="Proteomes" id="UP001500929"/>
    </source>
</evidence>
<keyword evidence="3" id="KW-1185">Reference proteome</keyword>
<accession>A0ABN3DQ64</accession>
<name>A0ABN3DQ64_9MICO</name>
<evidence type="ECO:0008006" key="4">
    <source>
        <dbReference type="Google" id="ProtNLM"/>
    </source>
</evidence>